<gene>
    <name evidence="1" type="ORF">GHT06_007260</name>
</gene>
<dbReference type="EMBL" id="WJBH02000342">
    <property type="protein sequence ID" value="KAI9549237.1"/>
    <property type="molecule type" value="Genomic_DNA"/>
</dbReference>
<evidence type="ECO:0000313" key="1">
    <source>
        <dbReference type="EMBL" id="KAI9549237.1"/>
    </source>
</evidence>
<reference evidence="1" key="1">
    <citation type="submission" date="2022-05" db="EMBL/GenBank/DDBJ databases">
        <title>A multi-omics perspective on studying reproductive biology in Daphnia sinensis.</title>
        <authorList>
            <person name="Jia J."/>
        </authorList>
    </citation>
    <scope>NUCLEOTIDE SEQUENCE</scope>
    <source>
        <strain evidence="1">WSL</strain>
    </source>
</reference>
<comment type="caution">
    <text evidence="1">The sequence shown here is derived from an EMBL/GenBank/DDBJ whole genome shotgun (WGS) entry which is preliminary data.</text>
</comment>
<dbReference type="AlphaFoldDB" id="A0AAD5KDA2"/>
<name>A0AAD5KDA2_9CRUS</name>
<organism evidence="1 2">
    <name type="scientific">Daphnia sinensis</name>
    <dbReference type="NCBI Taxonomy" id="1820382"/>
    <lineage>
        <taxon>Eukaryota</taxon>
        <taxon>Metazoa</taxon>
        <taxon>Ecdysozoa</taxon>
        <taxon>Arthropoda</taxon>
        <taxon>Crustacea</taxon>
        <taxon>Branchiopoda</taxon>
        <taxon>Diplostraca</taxon>
        <taxon>Cladocera</taxon>
        <taxon>Anomopoda</taxon>
        <taxon>Daphniidae</taxon>
        <taxon>Daphnia</taxon>
        <taxon>Daphnia similis group</taxon>
    </lineage>
</organism>
<sequence length="306" mass="35024">MQGTVLGKSSLGDDARKAIAALDYFLPFVESYNRDAAKKLSLNKFDEQQLQDFLIWKIVNAREYLRQTDEYKNFYAGTQAERKARRDKFDKDVEQLIDEKGVLKLGEINDKGEFVIPGVDKKSDSVIEFRRLVQSFTSDALGSMSEENRRKANMNVYTASVMVFKNWIPRLVDVRIGNMKYNAASDAYEWGRMRMIFGMLTTDIMKSIKSTTAAIGGDGDVWLAQVRDLYEKKRKEYKENTGKDLEMTEDEFISLVNQNIKNQVTDLVILLSLATLLAGLKAAAPDDDEEAIVKNQWKFYVKLQIN</sequence>
<accession>A0AAD5KDA2</accession>
<evidence type="ECO:0000313" key="2">
    <source>
        <dbReference type="Proteomes" id="UP000820818"/>
    </source>
</evidence>
<keyword evidence="2" id="KW-1185">Reference proteome</keyword>
<dbReference type="Proteomes" id="UP000820818">
    <property type="component" value="Unassembled WGS sequence"/>
</dbReference>
<protein>
    <submittedName>
        <fullName evidence="1">Uncharacterized protein</fullName>
    </submittedName>
</protein>
<proteinExistence type="predicted"/>